<reference evidence="4 5" key="1">
    <citation type="submission" date="2015-03" db="EMBL/GenBank/DDBJ databases">
        <title>Comparative genomics of Pseudomonas insights into diversity of traits involved in vanlence and defense.</title>
        <authorList>
            <person name="Qin Y."/>
        </authorList>
    </citation>
    <scope>NUCLEOTIDE SEQUENCE [LARGE SCALE GENOMIC DNA]</scope>
    <source>
        <strain evidence="4 5">C3</strain>
    </source>
</reference>
<dbReference type="CDD" id="cd04730">
    <property type="entry name" value="NPD_like"/>
    <property type="match status" value="1"/>
</dbReference>
<protein>
    <submittedName>
        <fullName evidence="4">2-nitropropane dioxygenase</fullName>
    </submittedName>
</protein>
<dbReference type="GO" id="GO:0018580">
    <property type="term" value="F:nitronate monooxygenase activity"/>
    <property type="evidence" value="ECO:0007669"/>
    <property type="project" value="InterPro"/>
</dbReference>
<dbReference type="GO" id="GO:0051213">
    <property type="term" value="F:dioxygenase activity"/>
    <property type="evidence" value="ECO:0007669"/>
    <property type="project" value="UniProtKB-KW"/>
</dbReference>
<evidence type="ECO:0000313" key="5">
    <source>
        <dbReference type="Proteomes" id="UP000033500"/>
    </source>
</evidence>
<proteinExistence type="predicted"/>
<dbReference type="InterPro" id="IPR004136">
    <property type="entry name" value="NMO"/>
</dbReference>
<organism evidence="4 5">
    <name type="scientific">Pseudomonas fluorescens</name>
    <dbReference type="NCBI Taxonomy" id="294"/>
    <lineage>
        <taxon>Bacteria</taxon>
        <taxon>Pseudomonadati</taxon>
        <taxon>Pseudomonadota</taxon>
        <taxon>Gammaproteobacteria</taxon>
        <taxon>Pseudomonadales</taxon>
        <taxon>Pseudomonadaceae</taxon>
        <taxon>Pseudomonas</taxon>
    </lineage>
</organism>
<dbReference type="Gene3D" id="3.20.20.70">
    <property type="entry name" value="Aldolase class I"/>
    <property type="match status" value="1"/>
</dbReference>
<evidence type="ECO:0000256" key="3">
    <source>
        <dbReference type="ARBA" id="ARBA00023002"/>
    </source>
</evidence>
<dbReference type="RefSeq" id="WP_046049768.1">
    <property type="nucleotide sequence ID" value="NZ_LACD01000048.1"/>
</dbReference>
<dbReference type="Pfam" id="PF03060">
    <property type="entry name" value="NMO"/>
    <property type="match status" value="1"/>
</dbReference>
<keyword evidence="1" id="KW-0285">Flavoprotein</keyword>
<accession>A0A0F4SPQ2</accession>
<dbReference type="SUPFAM" id="SSF51412">
    <property type="entry name" value="Inosine monophosphate dehydrogenase (IMPDH)"/>
    <property type="match status" value="1"/>
</dbReference>
<dbReference type="PANTHER" id="PTHR32332">
    <property type="entry name" value="2-NITROPROPANE DIOXYGENASE"/>
    <property type="match status" value="1"/>
</dbReference>
<evidence type="ECO:0000256" key="2">
    <source>
        <dbReference type="ARBA" id="ARBA00022643"/>
    </source>
</evidence>
<dbReference type="EMBL" id="LACD01000048">
    <property type="protein sequence ID" value="KJZ33750.1"/>
    <property type="molecule type" value="Genomic_DNA"/>
</dbReference>
<gene>
    <name evidence="4" type="ORF">VC34_29575</name>
</gene>
<dbReference type="InterPro" id="IPR013785">
    <property type="entry name" value="Aldolase_TIM"/>
</dbReference>
<dbReference type="PATRIC" id="fig|294.131.peg.5285"/>
<keyword evidence="4" id="KW-0223">Dioxygenase</keyword>
<dbReference type="AlphaFoldDB" id="A0A0F4SPQ2"/>
<keyword evidence="2" id="KW-0288">FMN</keyword>
<dbReference type="Proteomes" id="UP000033500">
    <property type="component" value="Unassembled WGS sequence"/>
</dbReference>
<evidence type="ECO:0000313" key="4">
    <source>
        <dbReference type="EMBL" id="KJZ33750.1"/>
    </source>
</evidence>
<name>A0A0F4SPQ2_PSEFL</name>
<sequence>MAISLNTRLTELLGCRYPIIQTAMGWVADPKLVAATGNAGGFGFLAGATIEPQRMEAAILETRRLTDQPFGVNFHMYQANAAEIVELVLRHNVRAVSYSRSPGKQMISRLKDAGVVCIPTVGALKHAQKAAEMGADAVTVQGGEGGGHTGSVPTSLLLDQVVNAVSVPVVAAGGFKDGKGLVSALAYGAEGIAMGTRFLMCADSPVPQATLSRYLAVNDPAAIIISRAIDGMPQRMIRNELLNQLEASGGLKRLLLAFQSGLAYRRHSGMSLTQLLGSVLKMRGSGELTAAQSIMAANAPMVIQKAMVDGLPAEGVLPAGQIAASIDSLPSCAQLIEQIVRDAEARLGELCRRVS</sequence>
<keyword evidence="3" id="KW-0560">Oxidoreductase</keyword>
<dbReference type="PANTHER" id="PTHR32332:SF20">
    <property type="entry name" value="2-NITROPROPANE DIOXYGENASE-LIKE PROTEIN"/>
    <property type="match status" value="1"/>
</dbReference>
<evidence type="ECO:0000256" key="1">
    <source>
        <dbReference type="ARBA" id="ARBA00022630"/>
    </source>
</evidence>
<comment type="caution">
    <text evidence="4">The sequence shown here is derived from an EMBL/GenBank/DDBJ whole genome shotgun (WGS) entry which is preliminary data.</text>
</comment>